<evidence type="ECO:0000256" key="3">
    <source>
        <dbReference type="ARBA" id="ARBA00022676"/>
    </source>
</evidence>
<reference evidence="7 8" key="1">
    <citation type="submission" date="2018-11" db="EMBL/GenBank/DDBJ databases">
        <authorList>
            <consortium name="Pathogen Informatics"/>
        </authorList>
    </citation>
    <scope>NUCLEOTIDE SEQUENCE [LARGE SCALE GENOMIC DNA]</scope>
</reference>
<keyword evidence="5" id="KW-0812">Transmembrane</keyword>
<evidence type="ECO:0000256" key="5">
    <source>
        <dbReference type="RuleBase" id="RU003832"/>
    </source>
</evidence>
<feature type="domain" description="Fucosyltransferase C-terminal" evidence="6">
    <location>
        <begin position="75"/>
        <end position="200"/>
    </location>
</feature>
<proteinExistence type="inferred from homology"/>
<dbReference type="Proteomes" id="UP000270094">
    <property type="component" value="Unassembled WGS sequence"/>
</dbReference>
<evidence type="ECO:0000313" key="8">
    <source>
        <dbReference type="Proteomes" id="UP000270094"/>
    </source>
</evidence>
<evidence type="ECO:0000256" key="2">
    <source>
        <dbReference type="ARBA" id="ARBA00008919"/>
    </source>
</evidence>
<keyword evidence="5" id="KW-0472">Membrane</keyword>
<comment type="pathway">
    <text evidence="1">Protein modification; protein glycosylation.</text>
</comment>
<accession>A0A3P7IW81</accession>
<comment type="similarity">
    <text evidence="2 5">Belongs to the glycosyltransferase 10 family.</text>
</comment>
<organism evidence="7 8">
    <name type="scientific">Strongylus vulgaris</name>
    <name type="common">Blood worm</name>
    <dbReference type="NCBI Taxonomy" id="40348"/>
    <lineage>
        <taxon>Eukaryota</taxon>
        <taxon>Metazoa</taxon>
        <taxon>Ecdysozoa</taxon>
        <taxon>Nematoda</taxon>
        <taxon>Chromadorea</taxon>
        <taxon>Rhabditida</taxon>
        <taxon>Rhabditina</taxon>
        <taxon>Rhabditomorpha</taxon>
        <taxon>Strongyloidea</taxon>
        <taxon>Strongylidae</taxon>
        <taxon>Strongylus</taxon>
    </lineage>
</organism>
<evidence type="ECO:0000256" key="4">
    <source>
        <dbReference type="ARBA" id="ARBA00022679"/>
    </source>
</evidence>
<evidence type="ECO:0000259" key="6">
    <source>
        <dbReference type="Pfam" id="PF00852"/>
    </source>
</evidence>
<dbReference type="EC" id="2.4.1.-" evidence="5"/>
<sequence>MTLGFRHDTPASSPYGYTVKLAKKSRPTGEVIDMKRVNRKSKGAAWFVSHCGTESNREGYIKDLQRNILYFVDKTPFRYHFYIAFENSICKDYVTEKLWNQGYGRDIIPIVLSRAVVEKVVPPRSFIAADDFNDTKGLADYLHYLMKNKTAYAEYFQWRREYKVVFLDGNVHDALERPWGFCQICRLLWEKPRPHFSIENFAKYWGGSCEKDGELVRRLVGNKRNLTTGTINFDVERTLTTFHKKHI</sequence>
<dbReference type="UniPathway" id="UPA00378"/>
<dbReference type="SUPFAM" id="SSF53756">
    <property type="entry name" value="UDP-Glycosyltransferase/glycogen phosphorylase"/>
    <property type="match status" value="1"/>
</dbReference>
<dbReference type="PANTHER" id="PTHR11929">
    <property type="entry name" value="ALPHA- 1,3 -FUCOSYLTRANSFERASE"/>
    <property type="match status" value="1"/>
</dbReference>
<dbReference type="InterPro" id="IPR055270">
    <property type="entry name" value="Glyco_tran_10_C"/>
</dbReference>
<evidence type="ECO:0000256" key="1">
    <source>
        <dbReference type="ARBA" id="ARBA00004922"/>
    </source>
</evidence>
<dbReference type="GO" id="GO:0046920">
    <property type="term" value="F:alpha-(1-&gt;3)-fucosyltransferase activity"/>
    <property type="evidence" value="ECO:0007669"/>
    <property type="project" value="TreeGrafter"/>
</dbReference>
<keyword evidence="8" id="KW-1185">Reference proteome</keyword>
<dbReference type="InterPro" id="IPR001503">
    <property type="entry name" value="Glyco_trans_10"/>
</dbReference>
<dbReference type="Pfam" id="PF00852">
    <property type="entry name" value="Glyco_transf_10"/>
    <property type="match status" value="1"/>
</dbReference>
<dbReference type="InterPro" id="IPR038577">
    <property type="entry name" value="GT10-like_C_sf"/>
</dbReference>
<keyword evidence="4 5" id="KW-0808">Transferase</keyword>
<dbReference type="Gene3D" id="3.40.50.11660">
    <property type="entry name" value="Glycosyl transferase family 10, C-terminal domain"/>
    <property type="match status" value="2"/>
</dbReference>
<keyword evidence="3 5" id="KW-0328">Glycosyltransferase</keyword>
<name>A0A3P7IW81_STRVU</name>
<gene>
    <name evidence="7" type="ORF">SVUK_LOCUS12229</name>
</gene>
<dbReference type="PANTHER" id="PTHR11929:SF145">
    <property type="entry name" value="ALPHA-(1,3)-FUCOSYLTRANSFERASE FUT-1"/>
    <property type="match status" value="1"/>
</dbReference>
<protein>
    <recommendedName>
        <fullName evidence="5">Fucosyltransferase</fullName>
        <ecNumber evidence="5">2.4.1.-</ecNumber>
    </recommendedName>
</protein>
<dbReference type="OrthoDB" id="427096at2759"/>
<dbReference type="AlphaFoldDB" id="A0A3P7IW81"/>
<comment type="subcellular location">
    <subcellularLocation>
        <location evidence="5">Golgi apparatus</location>
        <location evidence="5">Golgi stack membrane</location>
        <topology evidence="5">Single-pass type II membrane protein</topology>
    </subcellularLocation>
</comment>
<keyword evidence="5" id="KW-0333">Golgi apparatus</keyword>
<evidence type="ECO:0000313" key="7">
    <source>
        <dbReference type="EMBL" id="VDM77231.1"/>
    </source>
</evidence>
<dbReference type="GO" id="GO:0032580">
    <property type="term" value="C:Golgi cisterna membrane"/>
    <property type="evidence" value="ECO:0007669"/>
    <property type="project" value="UniProtKB-SubCell"/>
</dbReference>
<dbReference type="EMBL" id="UYYB01098722">
    <property type="protein sequence ID" value="VDM77231.1"/>
    <property type="molecule type" value="Genomic_DNA"/>
</dbReference>